<name>A0A7K0JIZ8_PHOVU</name>
<protein>
    <submittedName>
        <fullName evidence="1">Uncharacterized protein</fullName>
    </submittedName>
</protein>
<evidence type="ECO:0000313" key="2">
    <source>
        <dbReference type="Proteomes" id="UP000460950"/>
    </source>
</evidence>
<evidence type="ECO:0000313" key="1">
    <source>
        <dbReference type="EMBL" id="MSS49989.1"/>
    </source>
</evidence>
<gene>
    <name evidence="1" type="ORF">FYJ30_17210</name>
</gene>
<dbReference type="RefSeq" id="WP_016270265.1">
    <property type="nucleotide sequence ID" value="NZ_CAXTGH010000003.1"/>
</dbReference>
<organism evidence="1 2">
    <name type="scientific">Phocaeicola vulgatus</name>
    <name type="common">Bacteroides vulgatus</name>
    <dbReference type="NCBI Taxonomy" id="821"/>
    <lineage>
        <taxon>Bacteria</taxon>
        <taxon>Pseudomonadati</taxon>
        <taxon>Bacteroidota</taxon>
        <taxon>Bacteroidia</taxon>
        <taxon>Bacteroidales</taxon>
        <taxon>Bacteroidaceae</taxon>
        <taxon>Phocaeicola</taxon>
    </lineage>
</organism>
<accession>A0A7K0JIZ8</accession>
<reference evidence="1 2" key="1">
    <citation type="submission" date="2019-09" db="EMBL/GenBank/DDBJ databases">
        <title>In-depth cultivation of the pig gut microbiome towards novel bacterial diversity and tailored functional studies.</title>
        <authorList>
            <person name="Wylensek D."/>
            <person name="Hitch T.C.A."/>
            <person name="Clavel T."/>
        </authorList>
    </citation>
    <scope>NUCLEOTIDE SEQUENCE [LARGE SCALE GENOMIC DNA]</scope>
    <source>
        <strain evidence="1 2">WCA-389-WT-3C</strain>
    </source>
</reference>
<sequence>METANMKCRIWLPYGKKAKLASYFGVSSETVRKALAFECGDNDFHEMIRKEAIKNYGGQKIFIPCKYAG</sequence>
<dbReference type="EMBL" id="VULU01000039">
    <property type="protein sequence ID" value="MSS49989.1"/>
    <property type="molecule type" value="Genomic_DNA"/>
</dbReference>
<proteinExistence type="predicted"/>
<dbReference type="AlphaFoldDB" id="A0A7K0JIZ8"/>
<comment type="caution">
    <text evidence="1">The sequence shown here is derived from an EMBL/GenBank/DDBJ whole genome shotgun (WGS) entry which is preliminary data.</text>
</comment>
<dbReference type="Proteomes" id="UP000460950">
    <property type="component" value="Unassembled WGS sequence"/>
</dbReference>